<sequence length="192" mass="21931">MTAKIDILVTDTSPLITLAYGLHLDTLRLPGIRIVIPDAVMFEATRFEYRFSGAAIFDFTLRNNDLVTTQVTPTGLEQTERYHNGQSIKGYGERSALEVLETYSEIHPERKMLLLYEDKDVRKRNFIIPENASAITTGDFLRTLERKNLISSASEVFSQAKAHGQNVERNLRETSQRSSVQMLEDHIDHMTR</sequence>
<gene>
    <name evidence="2" type="ORF">NWE54_00405</name>
</gene>
<feature type="region of interest" description="Disordered" evidence="1">
    <location>
        <begin position="162"/>
        <end position="192"/>
    </location>
</feature>
<dbReference type="EMBL" id="CP102774">
    <property type="protein sequence ID" value="UZF87299.1"/>
    <property type="molecule type" value="Genomic_DNA"/>
</dbReference>
<organism evidence="2">
    <name type="scientific">Bosea sp. NBC_00436</name>
    <dbReference type="NCBI Taxonomy" id="2969620"/>
    <lineage>
        <taxon>Bacteria</taxon>
        <taxon>Pseudomonadati</taxon>
        <taxon>Pseudomonadota</taxon>
        <taxon>Alphaproteobacteria</taxon>
        <taxon>Hyphomicrobiales</taxon>
        <taxon>Boseaceae</taxon>
        <taxon>Bosea</taxon>
    </lineage>
</organism>
<protein>
    <recommendedName>
        <fullName evidence="3">PIN domain-containing protein</fullName>
    </recommendedName>
</protein>
<reference evidence="2" key="1">
    <citation type="submission" date="2022-08" db="EMBL/GenBank/DDBJ databases">
        <title>Complete Genome Sequences of 2 Bosea sp. soil isolates.</title>
        <authorList>
            <person name="Alvarez Arevalo M."/>
            <person name="Sterndorff E.B."/>
            <person name="Faurdal D."/>
            <person name="Joergensen T.S."/>
            <person name="Weber T."/>
        </authorList>
    </citation>
    <scope>NUCLEOTIDE SEQUENCE</scope>
    <source>
        <strain evidence="2">NBC_00436</strain>
    </source>
</reference>
<evidence type="ECO:0000256" key="1">
    <source>
        <dbReference type="SAM" id="MobiDB-lite"/>
    </source>
</evidence>
<feature type="compositionally biased region" description="Basic and acidic residues" evidence="1">
    <location>
        <begin position="183"/>
        <end position="192"/>
    </location>
</feature>
<name>A0A9E8CPL7_9HYPH</name>
<evidence type="ECO:0008006" key="3">
    <source>
        <dbReference type="Google" id="ProtNLM"/>
    </source>
</evidence>
<evidence type="ECO:0000313" key="2">
    <source>
        <dbReference type="EMBL" id="UZF87299.1"/>
    </source>
</evidence>
<accession>A0A9E8CPL7</accession>
<dbReference type="AlphaFoldDB" id="A0A9E8CPL7"/>
<proteinExistence type="predicted"/>